<protein>
    <submittedName>
        <fullName evidence="4">Maleylpyruvate isomerase family mycothiol-dependent enzyme</fullName>
    </submittedName>
</protein>
<evidence type="ECO:0000313" key="4">
    <source>
        <dbReference type="EMBL" id="MFC5495578.1"/>
    </source>
</evidence>
<name>A0ABW0N8J3_9ACTN</name>
<dbReference type="Proteomes" id="UP001595956">
    <property type="component" value="Unassembled WGS sequence"/>
</dbReference>
<dbReference type="SUPFAM" id="SSF109854">
    <property type="entry name" value="DinB/YfiT-like putative metalloenzymes"/>
    <property type="match status" value="1"/>
</dbReference>
<proteinExistence type="predicted"/>
<feature type="compositionally biased region" description="Basic and acidic residues" evidence="1">
    <location>
        <begin position="210"/>
        <end position="219"/>
    </location>
</feature>
<feature type="domain" description="MDMPI C-terminal" evidence="2">
    <location>
        <begin position="147"/>
        <end position="252"/>
    </location>
</feature>
<dbReference type="InterPro" id="IPR017517">
    <property type="entry name" value="Maleyloyr_isom"/>
</dbReference>
<dbReference type="Pfam" id="PF07398">
    <property type="entry name" value="MDMPI_C"/>
    <property type="match status" value="1"/>
</dbReference>
<sequence length="265" mass="28839">MARLPYEEYLRHLRSDSARLREVLTGCDPEARVPGCPDWSARDLLGHHAGVLMFWSTIIEQRPEGPAEDWTEPELPTAYDELLALHAEQDARLGAALAAADPAEPAWSWSPDQTVGFTFRRQAHEALIHRLDAEQTAGQVTTLDPALAADGVDEALDVMFGGTPAWGQFDGTGGVVRVDITDRDESVWVATGRFTGTDPESGTSYDEDDISKTDPREGAPDAVVSGTAADLDAWLWRRGDDTAVSVTGDPAVSDHFRRCVNQAIN</sequence>
<evidence type="ECO:0000259" key="2">
    <source>
        <dbReference type="Pfam" id="PF07398"/>
    </source>
</evidence>
<dbReference type="InterPro" id="IPR010872">
    <property type="entry name" value="MDMPI_C-term_domain"/>
</dbReference>
<dbReference type="Pfam" id="PF11716">
    <property type="entry name" value="MDMPI_N"/>
    <property type="match status" value="1"/>
</dbReference>
<evidence type="ECO:0000259" key="3">
    <source>
        <dbReference type="Pfam" id="PF11716"/>
    </source>
</evidence>
<dbReference type="RefSeq" id="WP_345181934.1">
    <property type="nucleotide sequence ID" value="NZ_BAABFQ010000010.1"/>
</dbReference>
<feature type="region of interest" description="Disordered" evidence="1">
    <location>
        <begin position="193"/>
        <end position="224"/>
    </location>
</feature>
<dbReference type="InterPro" id="IPR034660">
    <property type="entry name" value="DinB/YfiT-like"/>
</dbReference>
<evidence type="ECO:0000256" key="1">
    <source>
        <dbReference type="SAM" id="MobiDB-lite"/>
    </source>
</evidence>
<dbReference type="InterPro" id="IPR024344">
    <property type="entry name" value="MDMPI_metal-binding"/>
</dbReference>
<dbReference type="PANTHER" id="PTHR40758:SF1">
    <property type="entry name" value="CONSERVED PROTEIN"/>
    <property type="match status" value="1"/>
</dbReference>
<gene>
    <name evidence="4" type="ORF">ACFPKY_20890</name>
</gene>
<evidence type="ECO:0000313" key="5">
    <source>
        <dbReference type="Proteomes" id="UP001595956"/>
    </source>
</evidence>
<comment type="caution">
    <text evidence="4">The sequence shown here is derived from an EMBL/GenBank/DDBJ whole genome shotgun (WGS) entry which is preliminary data.</text>
</comment>
<keyword evidence="4" id="KW-0413">Isomerase</keyword>
<dbReference type="GO" id="GO:0016853">
    <property type="term" value="F:isomerase activity"/>
    <property type="evidence" value="ECO:0007669"/>
    <property type="project" value="UniProtKB-KW"/>
</dbReference>
<organism evidence="4 5">
    <name type="scientific">Nocardioides caricicola</name>
    <dbReference type="NCBI Taxonomy" id="634770"/>
    <lineage>
        <taxon>Bacteria</taxon>
        <taxon>Bacillati</taxon>
        <taxon>Actinomycetota</taxon>
        <taxon>Actinomycetes</taxon>
        <taxon>Propionibacteriales</taxon>
        <taxon>Nocardioidaceae</taxon>
        <taxon>Nocardioides</taxon>
    </lineage>
</organism>
<dbReference type="PANTHER" id="PTHR40758">
    <property type="entry name" value="CONSERVED PROTEIN"/>
    <property type="match status" value="1"/>
</dbReference>
<keyword evidence="5" id="KW-1185">Reference proteome</keyword>
<feature type="domain" description="Mycothiol-dependent maleylpyruvate isomerase metal-binding" evidence="3">
    <location>
        <begin position="10"/>
        <end position="133"/>
    </location>
</feature>
<dbReference type="NCBIfam" id="TIGR03083">
    <property type="entry name" value="maleylpyruvate isomerase family mycothiol-dependent enzyme"/>
    <property type="match status" value="1"/>
</dbReference>
<reference evidence="5" key="1">
    <citation type="journal article" date="2019" name="Int. J. Syst. Evol. Microbiol.">
        <title>The Global Catalogue of Microorganisms (GCM) 10K type strain sequencing project: providing services to taxonomists for standard genome sequencing and annotation.</title>
        <authorList>
            <consortium name="The Broad Institute Genomics Platform"/>
            <consortium name="The Broad Institute Genome Sequencing Center for Infectious Disease"/>
            <person name="Wu L."/>
            <person name="Ma J."/>
        </authorList>
    </citation>
    <scope>NUCLEOTIDE SEQUENCE [LARGE SCALE GENOMIC DNA]</scope>
    <source>
        <strain evidence="5">KACC 13778</strain>
    </source>
</reference>
<accession>A0ABW0N8J3</accession>
<dbReference type="EMBL" id="JBHSMD010000011">
    <property type="protein sequence ID" value="MFC5495578.1"/>
    <property type="molecule type" value="Genomic_DNA"/>
</dbReference>